<name>A0AAJ4TDJ7_AGRTU</name>
<evidence type="ECO:0000259" key="1">
    <source>
        <dbReference type="Pfam" id="PF06527"/>
    </source>
</evidence>
<geneLocation type="plasmid" evidence="2 3">
    <name>pQ15_94_4</name>
</geneLocation>
<keyword evidence="2" id="KW-0614">Plasmid</keyword>
<feature type="domain" description="TniQ" evidence="1">
    <location>
        <begin position="10"/>
        <end position="138"/>
    </location>
</feature>
<protein>
    <recommendedName>
        <fullName evidence="1">TniQ domain-containing protein</fullName>
    </recommendedName>
</protein>
<dbReference type="EMBL" id="CP049221">
    <property type="protein sequence ID" value="QTG17326.1"/>
    <property type="molecule type" value="Genomic_DNA"/>
</dbReference>
<reference evidence="2" key="1">
    <citation type="submission" date="2020-02" db="EMBL/GenBank/DDBJ databases">
        <title>Unexpected conservation and global transmission of agrobacterial virulence plasmids.</title>
        <authorList>
            <person name="Weisberg A.J."/>
            <person name="Davis E.W. II"/>
            <person name="Tabima J.R."/>
            <person name="Belcher M.S."/>
            <person name="Miller M."/>
            <person name="Kuo C.-H."/>
            <person name="Loper J.E."/>
            <person name="Grunwald N.J."/>
            <person name="Putnam M.L."/>
            <person name="Chang J.H."/>
        </authorList>
    </citation>
    <scope>NUCLEOTIDE SEQUENCE</scope>
    <source>
        <strain evidence="2">Q15/94</strain>
        <plasmid evidence="2">pQ15_94_4</plasmid>
    </source>
</reference>
<accession>A0AAJ4TDJ7</accession>
<proteinExistence type="predicted"/>
<dbReference type="AlphaFoldDB" id="A0AAJ4TDJ7"/>
<sequence>MRQVRLLAVAPRPCDDELLSCWHWRVASHYSTSPPQVESWISGSPRGQNQDFFSRDFHPNQAVIRLWARACRIREGDLDRLSLRGARRPKTSFVSDPMDRGVCPLCLDEDAEEGRDHYCRRWWAGVEAVVCPRHGIGLENNCARCFRSGLFQFRQTPAGVVRLFCRYCGAVVSARGFPRRDQAEIAKVGEVIRDAIAKGGPELDLVTKASRFFWARTSDGAPYITALGLPLPYGRRPSASIGIAPLMSLSPAWRAVTIAAITELLFGLVDERPRLPSSACNAFGQFERGHTAPDLQAPPQMQMTSAVKLRSETEYRQLARGIVESQGWSSLPPKSGRARNRAIGKLMLRALNDG</sequence>
<dbReference type="Proteomes" id="UP000663946">
    <property type="component" value="Plasmid pQ15_94_4"/>
</dbReference>
<dbReference type="Pfam" id="PF06527">
    <property type="entry name" value="TniQ"/>
    <property type="match status" value="1"/>
</dbReference>
<gene>
    <name evidence="2" type="ORF">G6M86_29015</name>
</gene>
<evidence type="ECO:0000313" key="2">
    <source>
        <dbReference type="EMBL" id="QTG17326.1"/>
    </source>
</evidence>
<evidence type="ECO:0000313" key="3">
    <source>
        <dbReference type="Proteomes" id="UP000663946"/>
    </source>
</evidence>
<organism evidence="2 3">
    <name type="scientific">Agrobacterium tumefaciens</name>
    <dbReference type="NCBI Taxonomy" id="358"/>
    <lineage>
        <taxon>Bacteria</taxon>
        <taxon>Pseudomonadati</taxon>
        <taxon>Pseudomonadota</taxon>
        <taxon>Alphaproteobacteria</taxon>
        <taxon>Hyphomicrobiales</taxon>
        <taxon>Rhizobiaceae</taxon>
        <taxon>Rhizobium/Agrobacterium group</taxon>
        <taxon>Agrobacterium</taxon>
        <taxon>Agrobacterium tumefaciens complex</taxon>
    </lineage>
</organism>
<dbReference type="InterPro" id="IPR009492">
    <property type="entry name" value="TniQ"/>
</dbReference>